<dbReference type="GO" id="GO:0045892">
    <property type="term" value="P:negative regulation of DNA-templated transcription"/>
    <property type="evidence" value="ECO:0007669"/>
    <property type="project" value="TreeGrafter"/>
</dbReference>
<proteinExistence type="predicted"/>
<dbReference type="InterPro" id="IPR005471">
    <property type="entry name" value="Tscrpt_reg_IclR_N"/>
</dbReference>
<dbReference type="SUPFAM" id="SSF46785">
    <property type="entry name" value="Winged helix' DNA-binding domain"/>
    <property type="match status" value="1"/>
</dbReference>
<dbReference type="GO" id="GO:0003700">
    <property type="term" value="F:DNA-binding transcription factor activity"/>
    <property type="evidence" value="ECO:0007669"/>
    <property type="project" value="TreeGrafter"/>
</dbReference>
<comment type="caution">
    <text evidence="6">The sequence shown here is derived from an EMBL/GenBank/DDBJ whole genome shotgun (WGS) entry which is preliminary data.</text>
</comment>
<accession>A0A830E8Y9</accession>
<dbReference type="PANTHER" id="PTHR30136:SF35">
    <property type="entry name" value="HTH-TYPE TRANSCRIPTIONAL REGULATOR RV1719"/>
    <property type="match status" value="1"/>
</dbReference>
<name>A0A830E8Y9_9EURY</name>
<dbReference type="Proteomes" id="UP000646833">
    <property type="component" value="Unassembled WGS sequence"/>
</dbReference>
<dbReference type="AlphaFoldDB" id="A0A830E8Y9"/>
<dbReference type="EMBL" id="BMCI01000005">
    <property type="protein sequence ID" value="GGC64684.1"/>
    <property type="molecule type" value="Genomic_DNA"/>
</dbReference>
<evidence type="ECO:0000259" key="5">
    <source>
        <dbReference type="PROSITE" id="PS51078"/>
    </source>
</evidence>
<evidence type="ECO:0000313" key="6">
    <source>
        <dbReference type="EMBL" id="GGC64684.1"/>
    </source>
</evidence>
<gene>
    <name evidence="6" type="ORF">GCM10007209_28450</name>
</gene>
<organism evidence="6 7">
    <name type="scientific">Haloferax sulfurifontis</name>
    <dbReference type="NCBI Taxonomy" id="255616"/>
    <lineage>
        <taxon>Archaea</taxon>
        <taxon>Methanobacteriati</taxon>
        <taxon>Methanobacteriota</taxon>
        <taxon>Stenosarchaea group</taxon>
        <taxon>Halobacteria</taxon>
        <taxon>Halobacteriales</taxon>
        <taxon>Haloferacaceae</taxon>
        <taxon>Haloferax</taxon>
    </lineage>
</organism>
<dbReference type="PANTHER" id="PTHR30136">
    <property type="entry name" value="HELIX-TURN-HELIX TRANSCRIPTIONAL REGULATOR, ICLR FAMILY"/>
    <property type="match status" value="1"/>
</dbReference>
<dbReference type="InterPro" id="IPR036390">
    <property type="entry name" value="WH_DNA-bd_sf"/>
</dbReference>
<keyword evidence="2" id="KW-0238">DNA-binding</keyword>
<dbReference type="SUPFAM" id="SSF55781">
    <property type="entry name" value="GAF domain-like"/>
    <property type="match status" value="1"/>
</dbReference>
<evidence type="ECO:0000256" key="1">
    <source>
        <dbReference type="ARBA" id="ARBA00023015"/>
    </source>
</evidence>
<dbReference type="PROSITE" id="PS51078">
    <property type="entry name" value="ICLR_ED"/>
    <property type="match status" value="1"/>
</dbReference>
<dbReference type="InterPro" id="IPR050707">
    <property type="entry name" value="HTH_MetabolicPath_Reg"/>
</dbReference>
<dbReference type="GO" id="GO:0003677">
    <property type="term" value="F:DNA binding"/>
    <property type="evidence" value="ECO:0007669"/>
    <property type="project" value="UniProtKB-KW"/>
</dbReference>
<sequence>MCDGDDPQVMTETANDRSLKTTVTTLRIVELLRERDGAGVTEIARELDIAPSTAHTHVTTLEAQEYVVKEGDTYHLGLRFLGLGNFVRTRKRRFGKAEHYTNVLSEESERRSIFTVEEHGRGVYVHTAPGKHGVWTQSTVGKRVYLHSTASGKAILAHMPTARVREIIDRVGLPKETEQTIHDEEALFDELAEIRERGYALNVEEQISGVRAVGAPVMGPDGDVFGALSVAGPSNRMKGEQFDRLTEVLLGIAEELELSIALS</sequence>
<dbReference type="CDD" id="cd00090">
    <property type="entry name" value="HTH_ARSR"/>
    <property type="match status" value="1"/>
</dbReference>
<dbReference type="Pfam" id="PF01614">
    <property type="entry name" value="IclR_C"/>
    <property type="match status" value="1"/>
</dbReference>
<protein>
    <submittedName>
        <fullName evidence="6">IclR family transcriptional regulator</fullName>
    </submittedName>
</protein>
<evidence type="ECO:0000259" key="4">
    <source>
        <dbReference type="PROSITE" id="PS51077"/>
    </source>
</evidence>
<dbReference type="Pfam" id="PF09339">
    <property type="entry name" value="HTH_IclR"/>
    <property type="match status" value="1"/>
</dbReference>
<dbReference type="InterPro" id="IPR014757">
    <property type="entry name" value="Tscrpt_reg_IclR_C"/>
</dbReference>
<dbReference type="SMART" id="SM00346">
    <property type="entry name" value="HTH_ICLR"/>
    <property type="match status" value="1"/>
</dbReference>
<evidence type="ECO:0000256" key="2">
    <source>
        <dbReference type="ARBA" id="ARBA00023125"/>
    </source>
</evidence>
<dbReference type="Gene3D" id="1.10.10.10">
    <property type="entry name" value="Winged helix-like DNA-binding domain superfamily/Winged helix DNA-binding domain"/>
    <property type="match status" value="1"/>
</dbReference>
<evidence type="ECO:0000313" key="7">
    <source>
        <dbReference type="Proteomes" id="UP000646833"/>
    </source>
</evidence>
<feature type="domain" description="IclR-ED" evidence="5">
    <location>
        <begin position="79"/>
        <end position="262"/>
    </location>
</feature>
<feature type="domain" description="HTH iclR-type" evidence="4">
    <location>
        <begin position="19"/>
        <end position="78"/>
    </location>
</feature>
<dbReference type="InterPro" id="IPR036388">
    <property type="entry name" value="WH-like_DNA-bd_sf"/>
</dbReference>
<dbReference type="InterPro" id="IPR011991">
    <property type="entry name" value="ArsR-like_HTH"/>
</dbReference>
<dbReference type="PROSITE" id="PS51077">
    <property type="entry name" value="HTH_ICLR"/>
    <property type="match status" value="1"/>
</dbReference>
<keyword evidence="1" id="KW-0805">Transcription regulation</keyword>
<reference evidence="6" key="1">
    <citation type="journal article" date="2014" name="Int. J. Syst. Evol. Microbiol.">
        <title>Complete genome sequence of Corynebacterium casei LMG S-19264T (=DSM 44701T), isolated from a smear-ripened cheese.</title>
        <authorList>
            <consortium name="US DOE Joint Genome Institute (JGI-PGF)"/>
            <person name="Walter F."/>
            <person name="Albersmeier A."/>
            <person name="Kalinowski J."/>
            <person name="Ruckert C."/>
        </authorList>
    </citation>
    <scope>NUCLEOTIDE SEQUENCE</scope>
    <source>
        <strain evidence="6">CCM 7217</strain>
    </source>
</reference>
<reference evidence="6" key="2">
    <citation type="submission" date="2020-09" db="EMBL/GenBank/DDBJ databases">
        <authorList>
            <person name="Sun Q."/>
            <person name="Sedlacek I."/>
        </authorList>
    </citation>
    <scope>NUCLEOTIDE SEQUENCE</scope>
    <source>
        <strain evidence="6">CCM 7217</strain>
    </source>
</reference>
<evidence type="ECO:0000256" key="3">
    <source>
        <dbReference type="ARBA" id="ARBA00023163"/>
    </source>
</evidence>
<keyword evidence="3" id="KW-0804">Transcription</keyword>
<dbReference type="Gene3D" id="3.30.450.40">
    <property type="match status" value="1"/>
</dbReference>
<dbReference type="InterPro" id="IPR029016">
    <property type="entry name" value="GAF-like_dom_sf"/>
</dbReference>